<evidence type="ECO:0000313" key="1">
    <source>
        <dbReference type="EMBL" id="JAC55624.1"/>
    </source>
</evidence>
<dbReference type="AlphaFoldDB" id="A0A034WLU5"/>
<dbReference type="EMBL" id="GAKP01003328">
    <property type="protein sequence ID" value="JAC55624.1"/>
    <property type="molecule type" value="Transcribed_RNA"/>
</dbReference>
<accession>A0A034WLU5</accession>
<protein>
    <submittedName>
        <fullName evidence="1">Uncharacterized protein</fullName>
    </submittedName>
</protein>
<name>A0A034WLU5_BACDO</name>
<reference evidence="1" key="1">
    <citation type="journal article" date="2014" name="BMC Genomics">
        <title>Characterizing the developmental transcriptome of the oriental fruit fly, Bactrocera dorsalis (Diptera: Tephritidae) through comparative genomic analysis with Drosophila melanogaster utilizing modENCODE datasets.</title>
        <authorList>
            <person name="Geib S.M."/>
            <person name="Calla B."/>
            <person name="Hall B."/>
            <person name="Hou S."/>
            <person name="Manoukis N.C."/>
        </authorList>
    </citation>
    <scope>NUCLEOTIDE SEQUENCE</scope>
    <source>
        <strain evidence="1">Punador</strain>
    </source>
</reference>
<sequence>MHPGRAVAPFLGAQQQLMEKQQQQQQQKRAEGSSALKRIYLFVYTTAYLITARIVSGIPSTWNVSLTHITGTSDKFLSCAKKESTKPQTYVCISTYVHKIYRSG</sequence>
<proteinExistence type="predicted"/>
<organism evidence="1">
    <name type="scientific">Bactrocera dorsalis</name>
    <name type="common">Oriental fruit fly</name>
    <name type="synonym">Dacus dorsalis</name>
    <dbReference type="NCBI Taxonomy" id="27457"/>
    <lineage>
        <taxon>Eukaryota</taxon>
        <taxon>Metazoa</taxon>
        <taxon>Ecdysozoa</taxon>
        <taxon>Arthropoda</taxon>
        <taxon>Hexapoda</taxon>
        <taxon>Insecta</taxon>
        <taxon>Pterygota</taxon>
        <taxon>Neoptera</taxon>
        <taxon>Endopterygota</taxon>
        <taxon>Diptera</taxon>
        <taxon>Brachycera</taxon>
        <taxon>Muscomorpha</taxon>
        <taxon>Tephritoidea</taxon>
        <taxon>Tephritidae</taxon>
        <taxon>Bactrocera</taxon>
        <taxon>Bactrocera</taxon>
    </lineage>
</organism>